<organism evidence="2 3">
    <name type="scientific">Cyanomargarita calcarea GSE-NOS-MK-12-04C</name>
    <dbReference type="NCBI Taxonomy" id="2839659"/>
    <lineage>
        <taxon>Bacteria</taxon>
        <taxon>Bacillati</taxon>
        <taxon>Cyanobacteriota</taxon>
        <taxon>Cyanophyceae</taxon>
        <taxon>Nostocales</taxon>
        <taxon>Cyanomargaritaceae</taxon>
        <taxon>Cyanomargarita</taxon>
    </lineage>
</organism>
<sequence length="135" mass="15141">MKKLPLLLIAFSLLMAQPAIAEKIVESDREFAWKEVPGTLQSSEPGNPKAEQLPWYLNAKNVTRQGDTIVFETVSPEAEYVKFEGNCKTQQLRVQYLGEFQSETKVAYEPAPDFWSSDKATGVQQKLLNSACSLN</sequence>
<proteinExistence type="predicted"/>
<dbReference type="EMBL" id="JAHHGZ010000015">
    <property type="protein sequence ID" value="MBW4668745.1"/>
    <property type="molecule type" value="Genomic_DNA"/>
</dbReference>
<feature type="chain" id="PRO_5038027409" evidence="1">
    <location>
        <begin position="22"/>
        <end position="135"/>
    </location>
</feature>
<gene>
    <name evidence="2" type="ORF">KME60_15280</name>
</gene>
<name>A0A951UVB1_9CYAN</name>
<dbReference type="AlphaFoldDB" id="A0A951UVB1"/>
<keyword evidence="1" id="KW-0732">Signal</keyword>
<comment type="caution">
    <text evidence="2">The sequence shown here is derived from an EMBL/GenBank/DDBJ whole genome shotgun (WGS) entry which is preliminary data.</text>
</comment>
<dbReference type="Proteomes" id="UP000729701">
    <property type="component" value="Unassembled WGS sequence"/>
</dbReference>
<accession>A0A951UVB1</accession>
<evidence type="ECO:0000256" key="1">
    <source>
        <dbReference type="SAM" id="SignalP"/>
    </source>
</evidence>
<reference evidence="2" key="1">
    <citation type="submission" date="2021-05" db="EMBL/GenBank/DDBJ databases">
        <authorList>
            <person name="Pietrasiak N."/>
            <person name="Ward R."/>
            <person name="Stajich J.E."/>
            <person name="Kurbessoian T."/>
        </authorList>
    </citation>
    <scope>NUCLEOTIDE SEQUENCE</scope>
    <source>
        <strain evidence="2">GSE-NOS-MK-12-04C</strain>
    </source>
</reference>
<protein>
    <submittedName>
        <fullName evidence="2">Uncharacterized protein</fullName>
    </submittedName>
</protein>
<reference evidence="2" key="2">
    <citation type="journal article" date="2022" name="Microbiol. Resour. Announc.">
        <title>Metagenome Sequencing to Explore Phylogenomics of Terrestrial Cyanobacteria.</title>
        <authorList>
            <person name="Ward R.D."/>
            <person name="Stajich J.E."/>
            <person name="Johansen J.R."/>
            <person name="Huntemann M."/>
            <person name="Clum A."/>
            <person name="Foster B."/>
            <person name="Foster B."/>
            <person name="Roux S."/>
            <person name="Palaniappan K."/>
            <person name="Varghese N."/>
            <person name="Mukherjee S."/>
            <person name="Reddy T.B.K."/>
            <person name="Daum C."/>
            <person name="Copeland A."/>
            <person name="Chen I.A."/>
            <person name="Ivanova N.N."/>
            <person name="Kyrpides N.C."/>
            <person name="Shapiro N."/>
            <person name="Eloe-Fadrosh E.A."/>
            <person name="Pietrasiak N."/>
        </authorList>
    </citation>
    <scope>NUCLEOTIDE SEQUENCE</scope>
    <source>
        <strain evidence="2">GSE-NOS-MK-12-04C</strain>
    </source>
</reference>
<evidence type="ECO:0000313" key="3">
    <source>
        <dbReference type="Proteomes" id="UP000729701"/>
    </source>
</evidence>
<evidence type="ECO:0000313" key="2">
    <source>
        <dbReference type="EMBL" id="MBW4668745.1"/>
    </source>
</evidence>
<feature type="signal peptide" evidence="1">
    <location>
        <begin position="1"/>
        <end position="21"/>
    </location>
</feature>